<comment type="caution">
    <text evidence="3">The sequence shown here is derived from an EMBL/GenBank/DDBJ whole genome shotgun (WGS) entry which is preliminary data.</text>
</comment>
<evidence type="ECO:0000313" key="3">
    <source>
        <dbReference type="EMBL" id="MCY9692918.1"/>
    </source>
</evidence>
<protein>
    <recommendedName>
        <fullName evidence="5">CbiN domain protein</fullName>
    </recommendedName>
</protein>
<dbReference type="RefSeq" id="WP_268614512.1">
    <property type="nucleotide sequence ID" value="NZ_JAMDMX010000022.1"/>
</dbReference>
<sequence>MNKLIIWIVLLVFLFPANTYALSCAQIPSMDQAYDRYDGVLIGLVEGVVRKKNSNQIQVTVVKSFKGIEEHTIKVDEDITWGSLNGPSEKGVHYLFFLKKNGNDWVNPLCSPSKKFADASKELDYLKDKEIPLKEAKATSGSFIGDNASKHWIVIAIFVGLIGAILVRILRYKKRSNRNK</sequence>
<feature type="signal peptide" evidence="2">
    <location>
        <begin position="1"/>
        <end position="21"/>
    </location>
</feature>
<keyword evidence="2" id="KW-0732">Signal</keyword>
<feature type="chain" id="PRO_5045879108" description="CbiN domain protein" evidence="2">
    <location>
        <begin position="22"/>
        <end position="180"/>
    </location>
</feature>
<proteinExistence type="predicted"/>
<dbReference type="Proteomes" id="UP001527099">
    <property type="component" value="Unassembled WGS sequence"/>
</dbReference>
<organism evidence="3 4">
    <name type="scientific">Paenibacillus alginolyticus</name>
    <dbReference type="NCBI Taxonomy" id="59839"/>
    <lineage>
        <taxon>Bacteria</taxon>
        <taxon>Bacillati</taxon>
        <taxon>Bacillota</taxon>
        <taxon>Bacilli</taxon>
        <taxon>Bacillales</taxon>
        <taxon>Paenibacillaceae</taxon>
        <taxon>Paenibacillus</taxon>
    </lineage>
</organism>
<keyword evidence="1" id="KW-0472">Membrane</keyword>
<feature type="transmembrane region" description="Helical" evidence="1">
    <location>
        <begin position="152"/>
        <end position="170"/>
    </location>
</feature>
<name>A0ABT4G9S7_9BACL</name>
<accession>A0ABT4G9S7</accession>
<keyword evidence="1" id="KW-1133">Transmembrane helix</keyword>
<gene>
    <name evidence="3" type="ORF">M5X19_08405</name>
</gene>
<evidence type="ECO:0000256" key="1">
    <source>
        <dbReference type="SAM" id="Phobius"/>
    </source>
</evidence>
<dbReference type="EMBL" id="JAMDMX010000022">
    <property type="protein sequence ID" value="MCY9692918.1"/>
    <property type="molecule type" value="Genomic_DNA"/>
</dbReference>
<keyword evidence="1" id="KW-0812">Transmembrane</keyword>
<keyword evidence="4" id="KW-1185">Reference proteome</keyword>
<evidence type="ECO:0008006" key="5">
    <source>
        <dbReference type="Google" id="ProtNLM"/>
    </source>
</evidence>
<evidence type="ECO:0000313" key="4">
    <source>
        <dbReference type="Proteomes" id="UP001527099"/>
    </source>
</evidence>
<evidence type="ECO:0000256" key="2">
    <source>
        <dbReference type="SAM" id="SignalP"/>
    </source>
</evidence>
<reference evidence="3 4" key="1">
    <citation type="submission" date="2022-05" db="EMBL/GenBank/DDBJ databases">
        <title>Genome Sequencing of Bee-Associated Microbes.</title>
        <authorList>
            <person name="Dunlap C."/>
        </authorList>
    </citation>
    <scope>NUCLEOTIDE SEQUENCE [LARGE SCALE GENOMIC DNA]</scope>
    <source>
        <strain evidence="3 4">NRRL B-14421</strain>
    </source>
</reference>